<dbReference type="GO" id="GO:0000287">
    <property type="term" value="F:magnesium ion binding"/>
    <property type="evidence" value="ECO:0007669"/>
    <property type="project" value="TreeGrafter"/>
</dbReference>
<dbReference type="GO" id="GO:0005840">
    <property type="term" value="C:ribosome"/>
    <property type="evidence" value="ECO:0007669"/>
    <property type="project" value="UniProtKB-KW"/>
</dbReference>
<dbReference type="InterPro" id="IPR035566">
    <property type="entry name" value="Ribosomal_protein_bL20_C"/>
</dbReference>
<evidence type="ECO:0000256" key="4">
    <source>
        <dbReference type="SAM" id="MobiDB-lite"/>
    </source>
</evidence>
<dbReference type="GO" id="GO:0019843">
    <property type="term" value="F:rRNA binding"/>
    <property type="evidence" value="ECO:0007669"/>
    <property type="project" value="InterPro"/>
</dbReference>
<reference evidence="6" key="1">
    <citation type="submission" date="2021-06" db="EMBL/GenBank/DDBJ databases">
        <authorList>
            <person name="Kallberg Y."/>
            <person name="Tangrot J."/>
            <person name="Rosling A."/>
        </authorList>
    </citation>
    <scope>NUCLEOTIDE SEQUENCE</scope>
    <source>
        <strain evidence="6">MT106</strain>
    </source>
</reference>
<dbReference type="Proteomes" id="UP000789831">
    <property type="component" value="Unassembled WGS sequence"/>
</dbReference>
<dbReference type="InterPro" id="IPR036412">
    <property type="entry name" value="HAD-like_sf"/>
</dbReference>
<keyword evidence="7" id="KW-1185">Reference proteome</keyword>
<dbReference type="AlphaFoldDB" id="A0A9N9B8E3"/>
<dbReference type="InterPro" id="IPR023214">
    <property type="entry name" value="HAD_sf"/>
</dbReference>
<dbReference type="Pfam" id="PF00177">
    <property type="entry name" value="Ribosomal_S7"/>
    <property type="match status" value="1"/>
</dbReference>
<dbReference type="Gene3D" id="6.10.160.10">
    <property type="match status" value="1"/>
</dbReference>
<dbReference type="InterPro" id="IPR006379">
    <property type="entry name" value="HAD-SF_hydro_IIB"/>
</dbReference>
<organism evidence="6 7">
    <name type="scientific">Ambispora gerdemannii</name>
    <dbReference type="NCBI Taxonomy" id="144530"/>
    <lineage>
        <taxon>Eukaryota</taxon>
        <taxon>Fungi</taxon>
        <taxon>Fungi incertae sedis</taxon>
        <taxon>Mucoromycota</taxon>
        <taxon>Glomeromycotina</taxon>
        <taxon>Glomeromycetes</taxon>
        <taxon>Archaeosporales</taxon>
        <taxon>Ambisporaceae</taxon>
        <taxon>Ambispora</taxon>
    </lineage>
</organism>
<evidence type="ECO:0000313" key="7">
    <source>
        <dbReference type="Proteomes" id="UP000789831"/>
    </source>
</evidence>
<dbReference type="PANTHER" id="PTHR10000">
    <property type="entry name" value="PHOSPHOSERINE PHOSPHATASE"/>
    <property type="match status" value="1"/>
</dbReference>
<evidence type="ECO:0000259" key="5">
    <source>
        <dbReference type="Pfam" id="PF00177"/>
    </source>
</evidence>
<evidence type="ECO:0000256" key="1">
    <source>
        <dbReference type="ARBA" id="ARBA00007151"/>
    </source>
</evidence>
<feature type="domain" description="Small ribosomal subunit protein uS7" evidence="5">
    <location>
        <begin position="85"/>
        <end position="161"/>
    </location>
</feature>
<dbReference type="OrthoDB" id="27226at2759"/>
<dbReference type="NCBIfam" id="TIGR01484">
    <property type="entry name" value="HAD-SF-IIB"/>
    <property type="match status" value="1"/>
</dbReference>
<feature type="non-terminal residue" evidence="6">
    <location>
        <position position="583"/>
    </location>
</feature>
<dbReference type="EMBL" id="CAJVPL010001141">
    <property type="protein sequence ID" value="CAG8555041.1"/>
    <property type="molecule type" value="Genomic_DNA"/>
</dbReference>
<dbReference type="GO" id="GO:0006412">
    <property type="term" value="P:translation"/>
    <property type="evidence" value="ECO:0007669"/>
    <property type="project" value="InterPro"/>
</dbReference>
<keyword evidence="2" id="KW-0689">Ribosomal protein</keyword>
<accession>A0A9N9B8E3</accession>
<protein>
    <submittedName>
        <fullName evidence="6">2669_t:CDS:1</fullName>
    </submittedName>
</protein>
<comment type="similarity">
    <text evidence="1">Belongs to the universal ribosomal protein uS7 family.</text>
</comment>
<dbReference type="SUPFAM" id="SSF47973">
    <property type="entry name" value="Ribosomal protein S7"/>
    <property type="match status" value="1"/>
</dbReference>
<dbReference type="GO" id="GO:1990904">
    <property type="term" value="C:ribonucleoprotein complex"/>
    <property type="evidence" value="ECO:0007669"/>
    <property type="project" value="UniProtKB-KW"/>
</dbReference>
<evidence type="ECO:0000256" key="3">
    <source>
        <dbReference type="ARBA" id="ARBA00023274"/>
    </source>
</evidence>
<dbReference type="GO" id="GO:0003735">
    <property type="term" value="F:structural constituent of ribosome"/>
    <property type="evidence" value="ECO:0007669"/>
    <property type="project" value="InterPro"/>
</dbReference>
<dbReference type="SUPFAM" id="SSF74731">
    <property type="entry name" value="Ribosomal protein L20"/>
    <property type="match status" value="1"/>
</dbReference>
<feature type="region of interest" description="Disordered" evidence="4">
    <location>
        <begin position="1"/>
        <end position="61"/>
    </location>
</feature>
<comment type="caution">
    <text evidence="6">The sequence shown here is derived from an EMBL/GenBank/DDBJ whole genome shotgun (WGS) entry which is preliminary data.</text>
</comment>
<dbReference type="GO" id="GO:0016791">
    <property type="term" value="F:phosphatase activity"/>
    <property type="evidence" value="ECO:0007669"/>
    <property type="project" value="TreeGrafter"/>
</dbReference>
<proteinExistence type="inferred from homology"/>
<name>A0A9N9B8E3_9GLOM</name>
<dbReference type="InterPro" id="IPR023798">
    <property type="entry name" value="Ribosomal_uS7_dom"/>
</dbReference>
<evidence type="ECO:0000256" key="2">
    <source>
        <dbReference type="ARBA" id="ARBA00022980"/>
    </source>
</evidence>
<keyword evidence="3" id="KW-0687">Ribonucleoprotein</keyword>
<gene>
    <name evidence="6" type="ORF">AGERDE_LOCUS6865</name>
</gene>
<sequence length="583" mass="65543">MEEPDKEQVRNMLTSLGKKPSEEQVNRFINMAKSAEKKKKPVKVAPKKKKASNTPATRHRRKKILKQAKGYFGSKRKLFKTAKEQVIKGHPVKPDKKFASPLVSQLINKVMKNGEKRKATQIVYQAAQLIEKNTSSPFLTVLEGALVNIKPVIEMKSRKIVEGAQEKKTTNPMYEKLAEEISNDYNKSGEAVKRKETLYKEAESGRRGDNKLPDSVSPEVIKTFLAKVKEKKENKIGNNSEKTNLNIGDLDELPTSTKKSKKLKLPLSHPAEKLVMCQQAFVKSKEKHLIKLDIDGTSTNPDFSTLNQKLKVTLQKLVKQGHKICFTTGRNYLSALPFYQEVGLDTFLVTYNGAYINNPSEKAQEQIVVNPMANEVIKSILAEPIIKQNLCNVMIDKIDRTTISTSDDIYYQEIFFNGNPYTKGDIWQLLGGKDALQLVLEFPNNEGMLNDILAILRSKYSAGITFYFGSKLKAKNPGEKILVPDPDKAIIKIRNKFATSYYNIPLSHTIAFGNDINDIELMHTVGRGIAMADSIPHLKAYAYGITDFGVLNSDEAENLQLVADDPFANFQEDIKKEKTQTAI</sequence>
<feature type="compositionally biased region" description="Basic residues" evidence="4">
    <location>
        <begin position="36"/>
        <end position="61"/>
    </location>
</feature>
<dbReference type="GO" id="GO:0005829">
    <property type="term" value="C:cytosol"/>
    <property type="evidence" value="ECO:0007669"/>
    <property type="project" value="TreeGrafter"/>
</dbReference>
<dbReference type="Gene3D" id="3.40.50.1000">
    <property type="entry name" value="HAD superfamily/HAD-like"/>
    <property type="match status" value="1"/>
</dbReference>
<dbReference type="Pfam" id="PF08282">
    <property type="entry name" value="Hydrolase_3"/>
    <property type="match status" value="1"/>
</dbReference>
<dbReference type="InterPro" id="IPR036823">
    <property type="entry name" value="Ribosomal_uS7_dom_sf"/>
</dbReference>
<dbReference type="PANTHER" id="PTHR10000:SF23">
    <property type="entry name" value="5-AMINO-6-(5-PHOSPHO-D-RIBITYLAMINO)URACIL PHOSPHATASE YITU"/>
    <property type="match status" value="1"/>
</dbReference>
<evidence type="ECO:0000313" key="6">
    <source>
        <dbReference type="EMBL" id="CAG8555041.1"/>
    </source>
</evidence>
<dbReference type="Gene3D" id="3.30.1240.10">
    <property type="match status" value="1"/>
</dbReference>
<dbReference type="SUPFAM" id="SSF56784">
    <property type="entry name" value="HAD-like"/>
    <property type="match status" value="1"/>
</dbReference>
<dbReference type="Gene3D" id="1.10.455.10">
    <property type="entry name" value="Ribosomal protein S7 domain"/>
    <property type="match status" value="2"/>
</dbReference>